<sequence>MWDVNLNTSYRSFSAKAVGFIWTMWDVNEIEVVEFYTL</sequence>
<protein>
    <submittedName>
        <fullName evidence="1">Uncharacterized protein</fullName>
    </submittedName>
</protein>
<dbReference type="EMBL" id="CAKP01000159">
    <property type="protein sequence ID" value="CCJ34799.1"/>
    <property type="molecule type" value="Genomic_DNA"/>
</dbReference>
<comment type="caution">
    <text evidence="1">The sequence shown here is derived from an EMBL/GenBank/DDBJ whole genome shotgun (WGS) entry which is preliminary data.</text>
</comment>
<accession>I7J6W9</accession>
<dbReference type="Proteomes" id="UP000007652">
    <property type="component" value="Unassembled WGS sequence"/>
</dbReference>
<evidence type="ECO:0000313" key="1">
    <source>
        <dbReference type="EMBL" id="CCJ34799.1"/>
    </source>
</evidence>
<proteinExistence type="predicted"/>
<gene>
    <name evidence="1" type="ORF">CAAU_2716</name>
</gene>
<keyword evidence="2" id="KW-1185">Reference proteome</keyword>
<name>I7J6W9_9CLOT</name>
<reference evidence="1 2" key="1">
    <citation type="journal article" date="2011" name="J. Bacteriol.">
        <title>Draft genome sequence of Caloramator australicus strain RC3T, a thermoanaerobe from the Great Artesian Basin of Australia.</title>
        <authorList>
            <person name="Ogg C.D."/>
            <person name="Patel B.K.C."/>
        </authorList>
    </citation>
    <scope>NUCLEOTIDE SEQUENCE [LARGE SCALE GENOMIC DNA]</scope>
    <source>
        <strain evidence="1 2">RC3</strain>
    </source>
</reference>
<organism evidence="1 2">
    <name type="scientific">Caloramator australicus RC3</name>
    <dbReference type="NCBI Taxonomy" id="857293"/>
    <lineage>
        <taxon>Bacteria</taxon>
        <taxon>Bacillati</taxon>
        <taxon>Bacillota</taxon>
        <taxon>Clostridia</taxon>
        <taxon>Eubacteriales</taxon>
        <taxon>Clostridiaceae</taxon>
        <taxon>Caloramator</taxon>
    </lineage>
</organism>
<dbReference type="AlphaFoldDB" id="I7J6W9"/>
<evidence type="ECO:0000313" key="2">
    <source>
        <dbReference type="Proteomes" id="UP000007652"/>
    </source>
</evidence>